<comment type="cofactor">
    <cofactor evidence="1 13">
        <name>K(+)</name>
        <dbReference type="ChEBI" id="CHEBI:29103"/>
    </cofactor>
</comment>
<comment type="catalytic activity">
    <reaction evidence="12 13 20">
        <text>IMP + NAD(+) + H2O = XMP + NADH + H(+)</text>
        <dbReference type="Rhea" id="RHEA:11708"/>
        <dbReference type="ChEBI" id="CHEBI:15377"/>
        <dbReference type="ChEBI" id="CHEBI:15378"/>
        <dbReference type="ChEBI" id="CHEBI:57464"/>
        <dbReference type="ChEBI" id="CHEBI:57540"/>
        <dbReference type="ChEBI" id="CHEBI:57945"/>
        <dbReference type="ChEBI" id="CHEBI:58053"/>
        <dbReference type="EC" id="1.1.1.205"/>
    </reaction>
</comment>
<dbReference type="GO" id="GO:0003938">
    <property type="term" value="F:IMP dehydrogenase activity"/>
    <property type="evidence" value="ECO:0007669"/>
    <property type="project" value="UniProtKB-UniRule"/>
</dbReference>
<dbReference type="KEGG" id="thyd:TTHT_0096"/>
<evidence type="ECO:0000256" key="17">
    <source>
        <dbReference type="PIRSR" id="PIRSR000130-4"/>
    </source>
</evidence>
<comment type="similarity">
    <text evidence="2 13 19">Belongs to the IMPDH/GMPR family.</text>
</comment>
<feature type="binding site" evidence="13 16">
    <location>
        <begin position="301"/>
        <end position="303"/>
    </location>
    <ligand>
        <name>NAD(+)</name>
        <dbReference type="ChEBI" id="CHEBI:57540"/>
    </ligand>
</feature>
<feature type="domain" description="CBS" evidence="21">
    <location>
        <begin position="157"/>
        <end position="217"/>
    </location>
</feature>
<dbReference type="InterPro" id="IPR000644">
    <property type="entry name" value="CBS_dom"/>
</dbReference>
<evidence type="ECO:0000256" key="3">
    <source>
        <dbReference type="ARBA" id="ARBA00011881"/>
    </source>
</evidence>
<gene>
    <name evidence="13" type="primary">guaB</name>
    <name evidence="22" type="ORF">TTHT_0096</name>
</gene>
<evidence type="ECO:0000256" key="4">
    <source>
        <dbReference type="ARBA" id="ARBA00022723"/>
    </source>
</evidence>
<keyword evidence="23" id="KW-1185">Reference proteome</keyword>
<feature type="binding site" evidence="13 15">
    <location>
        <begin position="364"/>
        <end position="365"/>
    </location>
    <ligand>
        <name>IMP</name>
        <dbReference type="ChEBI" id="CHEBI:58053"/>
    </ligand>
</feature>
<comment type="pathway">
    <text evidence="13 20">Purine metabolism; XMP biosynthesis via de novo pathway; XMP from IMP: step 1/1.</text>
</comment>
<evidence type="ECO:0000256" key="20">
    <source>
        <dbReference type="RuleBase" id="RU003928"/>
    </source>
</evidence>
<evidence type="ECO:0000256" key="13">
    <source>
        <dbReference type="HAMAP-Rule" id="MF_01964"/>
    </source>
</evidence>
<dbReference type="HAMAP" id="MF_01964">
    <property type="entry name" value="IMPDH"/>
    <property type="match status" value="1"/>
</dbReference>
<evidence type="ECO:0000313" key="23">
    <source>
        <dbReference type="Proteomes" id="UP000595564"/>
    </source>
</evidence>
<evidence type="ECO:0000259" key="21">
    <source>
        <dbReference type="PROSITE" id="PS51371"/>
    </source>
</evidence>
<evidence type="ECO:0000256" key="7">
    <source>
        <dbReference type="ARBA" id="ARBA00022755"/>
    </source>
</evidence>
<dbReference type="PROSITE" id="PS00487">
    <property type="entry name" value="IMP_DH_GMP_RED"/>
    <property type="match status" value="1"/>
</dbReference>
<comment type="subunit">
    <text evidence="3 13">Homotetramer.</text>
</comment>
<feature type="binding site" evidence="13 15">
    <location>
        <position position="419"/>
    </location>
    <ligand>
        <name>IMP</name>
        <dbReference type="ChEBI" id="CHEBI:58053"/>
    </ligand>
</feature>
<feature type="active site" description="Thioimidate intermediate" evidence="13 14">
    <location>
        <position position="308"/>
    </location>
</feature>
<dbReference type="PROSITE" id="PS51371">
    <property type="entry name" value="CBS"/>
    <property type="match status" value="2"/>
</dbReference>
<keyword evidence="10 13" id="KW-0520">NAD</keyword>
<comment type="function">
    <text evidence="13">Catalyzes the conversion of inosine 5'-phosphate (IMP) to xanthosine 5'-phosphate (XMP), the first committed and rate-limiting step in the de novo synthesis of guanine nucleotides, and therefore plays an important role in the regulation of cell growth.</text>
</comment>
<dbReference type="InterPro" id="IPR001093">
    <property type="entry name" value="IMP_DH_GMPRt"/>
</dbReference>
<dbReference type="NCBIfam" id="TIGR01302">
    <property type="entry name" value="IMP_dehydrog"/>
    <property type="match status" value="1"/>
</dbReference>
<keyword evidence="11 18" id="KW-0129">CBS domain</keyword>
<dbReference type="InterPro" id="IPR013785">
    <property type="entry name" value="Aldolase_TIM"/>
</dbReference>
<feature type="active site" description="Proton acceptor" evidence="13 14">
    <location>
        <position position="404"/>
    </location>
</feature>
<feature type="binding site" evidence="13 16">
    <location>
        <begin position="251"/>
        <end position="253"/>
    </location>
    <ligand>
        <name>NAD(+)</name>
        <dbReference type="ChEBI" id="CHEBI:57540"/>
    </ligand>
</feature>
<reference evidence="22 23" key="1">
    <citation type="journal article" date="2012" name="Extremophiles">
        <title>Thermotomaculum hydrothermale gen. nov., sp. nov., a novel heterotrophic thermophile within the phylum Acidobacteria from a deep-sea hydrothermal vent chimney in the Southern Okinawa Trough.</title>
        <authorList>
            <person name="Izumi H."/>
            <person name="Nunoura T."/>
            <person name="Miyazaki M."/>
            <person name="Mino S."/>
            <person name="Toki T."/>
            <person name="Takai K."/>
            <person name="Sako Y."/>
            <person name="Sawabe T."/>
            <person name="Nakagawa S."/>
        </authorList>
    </citation>
    <scope>NUCLEOTIDE SEQUENCE [LARGE SCALE GENOMIC DNA]</scope>
    <source>
        <strain evidence="22 23">AC55</strain>
    </source>
</reference>
<evidence type="ECO:0000256" key="14">
    <source>
        <dbReference type="PIRSR" id="PIRSR000130-1"/>
    </source>
</evidence>
<evidence type="ECO:0000256" key="5">
    <source>
        <dbReference type="ARBA" id="ARBA00022737"/>
    </source>
</evidence>
<evidence type="ECO:0000256" key="2">
    <source>
        <dbReference type="ARBA" id="ARBA00005502"/>
    </source>
</evidence>
<name>A0A7R6PDI2_9BACT</name>
<dbReference type="GO" id="GO:0006177">
    <property type="term" value="P:GMP biosynthetic process"/>
    <property type="evidence" value="ECO:0007669"/>
    <property type="project" value="UniProtKB-UniRule"/>
</dbReference>
<evidence type="ECO:0000256" key="10">
    <source>
        <dbReference type="ARBA" id="ARBA00023027"/>
    </source>
</evidence>
<keyword evidence="5" id="KW-0677">Repeat</keyword>
<keyword evidence="6 13" id="KW-0332">GMP biosynthesis</keyword>
<feature type="domain" description="CBS" evidence="21">
    <location>
        <begin position="94"/>
        <end position="156"/>
    </location>
</feature>
<evidence type="ECO:0000256" key="1">
    <source>
        <dbReference type="ARBA" id="ARBA00001958"/>
    </source>
</evidence>
<dbReference type="EMBL" id="AP017470">
    <property type="protein sequence ID" value="BBB31743.1"/>
    <property type="molecule type" value="Genomic_DNA"/>
</dbReference>
<keyword evidence="4 13" id="KW-0479">Metal-binding</keyword>
<dbReference type="AlphaFoldDB" id="A0A7R6PDI2"/>
<dbReference type="SUPFAM" id="SSF54631">
    <property type="entry name" value="CBS-domain pair"/>
    <property type="match status" value="1"/>
</dbReference>
<keyword evidence="8 13" id="KW-0630">Potassium</keyword>
<evidence type="ECO:0000256" key="11">
    <source>
        <dbReference type="ARBA" id="ARBA00023122"/>
    </source>
</evidence>
<feature type="binding site" evidence="13">
    <location>
        <position position="474"/>
    </location>
    <ligand>
        <name>K(+)</name>
        <dbReference type="ChEBI" id="CHEBI:29103"/>
        <note>ligand shared between two tetrameric partners</note>
    </ligand>
</feature>
<sequence>MLDRMPDIALTFDDVLVVPGYSEVHPNDVDVTTVLSKKIKLNIPLISAAMDTVTESRLAIAIAQLGGIGIIHKNLSIEEQAEEVDKVKRSESGMIVDPITISPDASIYQAEELMAKYKISGVPVTQSGKPGGKLVGILTNRDLRFVTDFSKKVRDLMTKDNLVTVPVGTTLEQAKEILHKHRIEKLLVVDEDFHLRGLITVKDIEKKIQYPYACKDELGRLRVGAAIGVTGDYLDRADELIKKNVDILVIDSSHGHSQAVLEATRILKKKYPEMEFIVGNIATAEGAEALIKAGADVVKVGIGPGSICTTRVVTGCGMPQITAIAEASKVCKKYNTPLIADGGIKFSGDITKALVAGADSVMIGSLFAGTDEAPGETVYYQGRTYKTYRGMGSIGAMKKGSADRYFQSADVEKTKLVPEGIEGQVLYRGSLSGIIYQLIGGLRSGMGLAGCKNIPELQTKARFIRITNAGLRESHAHDVVITKEAPNYRLD</sequence>
<evidence type="ECO:0000256" key="8">
    <source>
        <dbReference type="ARBA" id="ARBA00022958"/>
    </source>
</evidence>
<dbReference type="Proteomes" id="UP000595564">
    <property type="component" value="Chromosome"/>
</dbReference>
<dbReference type="InterPro" id="IPR015875">
    <property type="entry name" value="IMP_DH/GMP_Rdtase_CS"/>
</dbReference>
<evidence type="ECO:0000256" key="6">
    <source>
        <dbReference type="ARBA" id="ARBA00022749"/>
    </source>
</evidence>
<proteinExistence type="inferred from homology"/>
<evidence type="ECO:0000256" key="18">
    <source>
        <dbReference type="PROSITE-ProRule" id="PRU00703"/>
    </source>
</evidence>
<feature type="binding site" evidence="13 15">
    <location>
        <position position="306"/>
    </location>
    <ligand>
        <name>IMP</name>
        <dbReference type="ChEBI" id="CHEBI:58053"/>
    </ligand>
</feature>
<dbReference type="Gene3D" id="3.20.20.70">
    <property type="entry name" value="Aldolase class I"/>
    <property type="match status" value="1"/>
</dbReference>
<dbReference type="GO" id="GO:0046872">
    <property type="term" value="F:metal ion binding"/>
    <property type="evidence" value="ECO:0007669"/>
    <property type="project" value="UniProtKB-UniRule"/>
</dbReference>
<accession>A0A7R6PDI2</accession>
<dbReference type="SMART" id="SM00116">
    <property type="entry name" value="CBS"/>
    <property type="match status" value="2"/>
</dbReference>
<dbReference type="InterPro" id="IPR005990">
    <property type="entry name" value="IMP_DH"/>
</dbReference>
<keyword evidence="7 13" id="KW-0658">Purine biosynthesis</keyword>
<feature type="binding site" evidence="13 15">
    <location>
        <begin position="388"/>
        <end position="392"/>
    </location>
    <ligand>
        <name>IMP</name>
        <dbReference type="ChEBI" id="CHEBI:58053"/>
    </ligand>
</feature>
<dbReference type="GO" id="GO:0000166">
    <property type="term" value="F:nucleotide binding"/>
    <property type="evidence" value="ECO:0007669"/>
    <property type="project" value="UniProtKB-UniRule"/>
</dbReference>
<dbReference type="PANTHER" id="PTHR11911">
    <property type="entry name" value="INOSINE-5-MONOPHOSPHATE DEHYDROGENASE RELATED"/>
    <property type="match status" value="1"/>
</dbReference>
<evidence type="ECO:0000256" key="16">
    <source>
        <dbReference type="PIRSR" id="PIRSR000130-3"/>
    </source>
</evidence>
<dbReference type="EC" id="1.1.1.205" evidence="13 20"/>
<dbReference type="SUPFAM" id="SSF51412">
    <property type="entry name" value="Inosine monophosphate dehydrogenase (IMPDH)"/>
    <property type="match status" value="1"/>
</dbReference>
<evidence type="ECO:0000256" key="12">
    <source>
        <dbReference type="ARBA" id="ARBA00048028"/>
    </source>
</evidence>
<feature type="binding site" description="in other chain" evidence="13 17">
    <location>
        <position position="308"/>
    </location>
    <ligand>
        <name>K(+)</name>
        <dbReference type="ChEBI" id="CHEBI:29103"/>
        <note>ligand shared between two tetrameric partners</note>
    </ligand>
</feature>
<comment type="activity regulation">
    <text evidence="13">Mycophenolic acid (MPA) is a non-competitive inhibitor that prevents formation of the closed enzyme conformation by binding to the same site as the amobile flap. In contrast, mizoribine monophosphate (MZP) is a competitive inhibitor that induces the closed conformation. MPA is a potent inhibitor of mammalian IMPDHs but a poor inhibitor of the bacterial enzymes. MZP is a more potent inhibitor of bacterial IMPDH.</text>
</comment>
<dbReference type="SMART" id="SM01240">
    <property type="entry name" value="IMPDH"/>
    <property type="match status" value="1"/>
</dbReference>
<feature type="binding site" evidence="13 15">
    <location>
        <begin position="341"/>
        <end position="343"/>
    </location>
    <ligand>
        <name>IMP</name>
        <dbReference type="ChEBI" id="CHEBI:58053"/>
    </ligand>
</feature>
<dbReference type="CDD" id="cd00381">
    <property type="entry name" value="IMPDH"/>
    <property type="match status" value="1"/>
</dbReference>
<dbReference type="CDD" id="cd04601">
    <property type="entry name" value="CBS_pair_IMPDH"/>
    <property type="match status" value="1"/>
</dbReference>
<protein>
    <recommendedName>
        <fullName evidence="13 20">Inosine-5'-monophosphate dehydrogenase</fullName>
        <shortName evidence="13">IMP dehydrogenase</shortName>
        <shortName evidence="13">IMPD</shortName>
        <shortName evidence="13">IMPDH</shortName>
        <ecNumber evidence="13 20">1.1.1.205</ecNumber>
    </recommendedName>
</protein>
<evidence type="ECO:0000256" key="15">
    <source>
        <dbReference type="PIRSR" id="PIRSR000130-2"/>
    </source>
</evidence>
<feature type="binding site" evidence="13">
    <location>
        <position position="473"/>
    </location>
    <ligand>
        <name>K(+)</name>
        <dbReference type="ChEBI" id="CHEBI:29103"/>
        <note>ligand shared between two tetrameric partners</note>
    </ligand>
</feature>
<dbReference type="PANTHER" id="PTHR11911:SF111">
    <property type="entry name" value="INOSINE-5'-MONOPHOSPHATE DEHYDROGENASE"/>
    <property type="match status" value="1"/>
</dbReference>
<dbReference type="InterPro" id="IPR046342">
    <property type="entry name" value="CBS_dom_sf"/>
</dbReference>
<feature type="binding site" description="in other chain" evidence="13 17">
    <location>
        <position position="303"/>
    </location>
    <ligand>
        <name>K(+)</name>
        <dbReference type="ChEBI" id="CHEBI:29103"/>
        <note>ligand shared between two tetrameric partners</note>
    </ligand>
</feature>
<feature type="binding site" evidence="13">
    <location>
        <position position="475"/>
    </location>
    <ligand>
        <name>K(+)</name>
        <dbReference type="ChEBI" id="CHEBI:29103"/>
        <note>ligand shared between two tetrameric partners</note>
    </ligand>
</feature>
<dbReference type="Pfam" id="PF00571">
    <property type="entry name" value="CBS"/>
    <property type="match status" value="2"/>
</dbReference>
<dbReference type="RefSeq" id="WP_236578193.1">
    <property type="nucleotide sequence ID" value="NZ_AP017470.1"/>
</dbReference>
<dbReference type="FunFam" id="3.20.20.70:FF:000003">
    <property type="entry name" value="GMP reductase"/>
    <property type="match status" value="1"/>
</dbReference>
<evidence type="ECO:0000256" key="19">
    <source>
        <dbReference type="RuleBase" id="RU003927"/>
    </source>
</evidence>
<organism evidence="22 23">
    <name type="scientific">Thermotomaculum hydrothermale</name>
    <dbReference type="NCBI Taxonomy" id="981385"/>
    <lineage>
        <taxon>Bacteria</taxon>
        <taxon>Pseudomonadati</taxon>
        <taxon>Acidobacteriota</taxon>
        <taxon>Holophagae</taxon>
        <taxon>Thermotomaculales</taxon>
        <taxon>Thermotomaculaceae</taxon>
        <taxon>Thermotomaculum</taxon>
    </lineage>
</organism>
<feature type="binding site" description="in other chain" evidence="13 17">
    <location>
        <position position="305"/>
    </location>
    <ligand>
        <name>K(+)</name>
        <dbReference type="ChEBI" id="CHEBI:29103"/>
        <note>ligand shared between two tetrameric partners</note>
    </ligand>
</feature>
<dbReference type="PIRSF" id="PIRSF000130">
    <property type="entry name" value="IMPDH"/>
    <property type="match status" value="1"/>
</dbReference>
<dbReference type="GO" id="GO:0006183">
    <property type="term" value="P:GTP biosynthetic process"/>
    <property type="evidence" value="ECO:0007669"/>
    <property type="project" value="TreeGrafter"/>
</dbReference>
<dbReference type="Pfam" id="PF00478">
    <property type="entry name" value="IMPDH"/>
    <property type="match status" value="1"/>
</dbReference>
<evidence type="ECO:0000313" key="22">
    <source>
        <dbReference type="EMBL" id="BBB31743.1"/>
    </source>
</evidence>
<dbReference type="UniPathway" id="UPA00601">
    <property type="reaction ID" value="UER00295"/>
</dbReference>
<evidence type="ECO:0000256" key="9">
    <source>
        <dbReference type="ARBA" id="ARBA00023002"/>
    </source>
</evidence>
<keyword evidence="9 13" id="KW-0560">Oxidoreductase</keyword>